<feature type="repeat" description="ANK" evidence="3">
    <location>
        <begin position="704"/>
        <end position="736"/>
    </location>
</feature>
<accession>A0A8B6DW02</accession>
<dbReference type="PROSITE" id="PS50088">
    <property type="entry name" value="ANK_REPEAT"/>
    <property type="match status" value="8"/>
</dbReference>
<feature type="repeat" description="ANK" evidence="3">
    <location>
        <begin position="737"/>
        <end position="760"/>
    </location>
</feature>
<feature type="domain" description="Novel STAND NTPase 3" evidence="4">
    <location>
        <begin position="15"/>
        <end position="169"/>
    </location>
</feature>
<comment type="caution">
    <text evidence="5">The sequence shown here is derived from an EMBL/GenBank/DDBJ whole genome shotgun (WGS) entry which is preliminary data.</text>
</comment>
<reference evidence="5" key="1">
    <citation type="submission" date="2018-11" db="EMBL/GenBank/DDBJ databases">
        <authorList>
            <person name="Alioto T."/>
            <person name="Alioto T."/>
        </authorList>
    </citation>
    <scope>NUCLEOTIDE SEQUENCE</scope>
</reference>
<dbReference type="SUPFAM" id="SSF52540">
    <property type="entry name" value="P-loop containing nucleoside triphosphate hydrolases"/>
    <property type="match status" value="1"/>
</dbReference>
<feature type="repeat" description="ANK" evidence="3">
    <location>
        <begin position="671"/>
        <end position="703"/>
    </location>
</feature>
<organism evidence="5 6">
    <name type="scientific">Mytilus galloprovincialis</name>
    <name type="common">Mediterranean mussel</name>
    <dbReference type="NCBI Taxonomy" id="29158"/>
    <lineage>
        <taxon>Eukaryota</taxon>
        <taxon>Metazoa</taxon>
        <taxon>Spiralia</taxon>
        <taxon>Lophotrochozoa</taxon>
        <taxon>Mollusca</taxon>
        <taxon>Bivalvia</taxon>
        <taxon>Autobranchia</taxon>
        <taxon>Pteriomorphia</taxon>
        <taxon>Mytilida</taxon>
        <taxon>Mytiloidea</taxon>
        <taxon>Mytilidae</taxon>
        <taxon>Mytilinae</taxon>
        <taxon>Mytilus</taxon>
    </lineage>
</organism>
<dbReference type="PROSITE" id="PS50297">
    <property type="entry name" value="ANK_REP_REGION"/>
    <property type="match status" value="7"/>
</dbReference>
<dbReference type="Proteomes" id="UP000596742">
    <property type="component" value="Unassembled WGS sequence"/>
</dbReference>
<evidence type="ECO:0000313" key="6">
    <source>
        <dbReference type="Proteomes" id="UP000596742"/>
    </source>
</evidence>
<dbReference type="InterPro" id="IPR002110">
    <property type="entry name" value="Ankyrin_rpt"/>
</dbReference>
<protein>
    <recommendedName>
        <fullName evidence="4">Novel STAND NTPase 3 domain-containing protein</fullName>
    </recommendedName>
</protein>
<feature type="repeat" description="ANK" evidence="3">
    <location>
        <begin position="452"/>
        <end position="484"/>
    </location>
</feature>
<evidence type="ECO:0000313" key="5">
    <source>
        <dbReference type="EMBL" id="VDI25151.1"/>
    </source>
</evidence>
<feature type="repeat" description="ANK" evidence="3">
    <location>
        <begin position="419"/>
        <end position="451"/>
    </location>
</feature>
<name>A0A8B6DW02_MYTGA</name>
<dbReference type="SUPFAM" id="SSF48403">
    <property type="entry name" value="Ankyrin repeat"/>
    <property type="match status" value="1"/>
</dbReference>
<feature type="repeat" description="ANK" evidence="3">
    <location>
        <begin position="554"/>
        <end position="586"/>
    </location>
</feature>
<evidence type="ECO:0000256" key="3">
    <source>
        <dbReference type="PROSITE-ProRule" id="PRU00023"/>
    </source>
</evidence>
<dbReference type="InterPro" id="IPR049050">
    <property type="entry name" value="nSTAND3"/>
</dbReference>
<dbReference type="Pfam" id="PF00023">
    <property type="entry name" value="Ank"/>
    <property type="match status" value="1"/>
</dbReference>
<dbReference type="PANTHER" id="PTHR24171">
    <property type="entry name" value="ANKYRIN REPEAT DOMAIN-CONTAINING PROTEIN 39-RELATED"/>
    <property type="match status" value="1"/>
</dbReference>
<evidence type="ECO:0000256" key="1">
    <source>
        <dbReference type="ARBA" id="ARBA00022737"/>
    </source>
</evidence>
<evidence type="ECO:0000256" key="2">
    <source>
        <dbReference type="ARBA" id="ARBA00023043"/>
    </source>
</evidence>
<dbReference type="Gene3D" id="1.25.40.20">
    <property type="entry name" value="Ankyrin repeat-containing domain"/>
    <property type="match status" value="3"/>
</dbReference>
<feature type="repeat" description="ANK" evidence="3">
    <location>
        <begin position="587"/>
        <end position="615"/>
    </location>
</feature>
<gene>
    <name evidence="5" type="ORF">MGAL_10B015511</name>
</gene>
<dbReference type="Pfam" id="PF12796">
    <property type="entry name" value="Ank_2"/>
    <property type="match status" value="3"/>
</dbReference>
<dbReference type="Pfam" id="PF20720">
    <property type="entry name" value="nSTAND3"/>
    <property type="match status" value="1"/>
</dbReference>
<dbReference type="SMART" id="SM00248">
    <property type="entry name" value="ANK"/>
    <property type="match status" value="8"/>
</dbReference>
<dbReference type="CDD" id="cd00267">
    <property type="entry name" value="ABC_ATPase"/>
    <property type="match status" value="1"/>
</dbReference>
<dbReference type="InterPro" id="IPR027417">
    <property type="entry name" value="P-loop_NTPase"/>
</dbReference>
<dbReference type="AlphaFoldDB" id="A0A8B6DW02"/>
<keyword evidence="1" id="KW-0677">Repeat</keyword>
<keyword evidence="6" id="KW-1185">Reference proteome</keyword>
<feature type="repeat" description="ANK" evidence="3">
    <location>
        <begin position="521"/>
        <end position="547"/>
    </location>
</feature>
<dbReference type="OrthoDB" id="10252328at2759"/>
<dbReference type="EMBL" id="UYJE01004120">
    <property type="protein sequence ID" value="VDI25151.1"/>
    <property type="molecule type" value="Genomic_DNA"/>
</dbReference>
<keyword evidence="2 3" id="KW-0040">ANK repeat</keyword>
<evidence type="ECO:0000259" key="4">
    <source>
        <dbReference type="Pfam" id="PF20720"/>
    </source>
</evidence>
<dbReference type="InterPro" id="IPR036770">
    <property type="entry name" value="Ankyrin_rpt-contain_sf"/>
</dbReference>
<sequence>MKQTIDNWSVEDKTFISTKAHLNVLFNIRSQSCVAVTGSSGSGKTAIVRHVSLILWKESGYEITTISNSTEFKNYYKRGRKTLFVMDDMCGKFTIDNRHLDNWLSIIDIVDQVIADPSCKILFSCRLQVYKDPKFADLTPFKLCECNIISDELSLTIEEKRQFVENYLNTKNIKADILARKNDLFPLLCVSYLNKKKGPAILDIEKYLSTPPKDLYLEEINKLKRKGKDKLCGLCLCIMFNNKLEESHFSILSENFQRIVEETCIFCGLNKGTAPSDIRDSLDSLDTTYIKKHDGLYEIYHDTLFDIFSFHFGQEMTQLFIKFADSGYLRDRFLWEKLFDTEDHSIENIVLLKDVFLQPFINRLIDVWADGKVSDVFYNINMKSRTFREEILKSLKKSLLIKAKKLARMKDYFREDFASGNTPLIISSVNGYTDLLHWLIEHEADVNDRRKDGSSALYMGCEKNYVDVVRILLKNNADVNLCKNDGVSPLGAACYFHGNLEIVSELLKKDAEINMHRFSINNMTPLFMACEKNFVSTVEQLLNHGADPEICLHNGMSVLLSACQNENIDIVRLLIQAKANTNVEMHDGDTPLFSASRMGLKDITEVLLQNGADLNKCLKNKDMIEKYLDGRSKSFENEKQLWLKDVERYGSTKTKEYVRTRSADYVFNVFAGSSPLHAACFMGHTEVSQLLIEQLSCVDIRKEDGTTPLFYACEVGHLEIICELLDKGANQNLCREDGSSPLIIATVNERVDVLSLLIKK</sequence>
<proteinExistence type="predicted"/>